<protein>
    <recommendedName>
        <fullName evidence="13">Integral membrane protein</fullName>
    </recommendedName>
</protein>
<name>A3IUU8_9CHRO</name>
<dbReference type="GO" id="GO:0006506">
    <property type="term" value="P:GPI anchor biosynthetic process"/>
    <property type="evidence" value="ECO:0007669"/>
    <property type="project" value="UniProtKB-UniPathway"/>
</dbReference>
<evidence type="ECO:0000256" key="6">
    <source>
        <dbReference type="ARBA" id="ARBA00022692"/>
    </source>
</evidence>
<evidence type="ECO:0000256" key="4">
    <source>
        <dbReference type="ARBA" id="ARBA00022676"/>
    </source>
</evidence>
<organism evidence="11 12">
    <name type="scientific">Crocosphaera chwakensis CCY0110</name>
    <dbReference type="NCBI Taxonomy" id="391612"/>
    <lineage>
        <taxon>Bacteria</taxon>
        <taxon>Bacillati</taxon>
        <taxon>Cyanobacteriota</taxon>
        <taxon>Cyanophyceae</taxon>
        <taxon>Oscillatoriophycideae</taxon>
        <taxon>Chroococcales</taxon>
        <taxon>Aphanothecaceae</taxon>
        <taxon>Crocosphaera</taxon>
        <taxon>Crocosphaera chwakensis</taxon>
    </lineage>
</organism>
<sequence>MLYFFSKIFKNEWYFVFLMGLLSRGIIIFTMIGIAPLLSMSSENNGVTFGWEVFSAWDSPLYEQIAANSYDTLGSKPGSNVAFFPLFPLLMRLGMALGFSSNIAGIVINNIAFFLTLLVVYIWIKRTNGALVARWVIAILAWCPLSIFCTVIYTEGLFLLFSSLALFTFESKQYTQTMIWGILATATRITGLALIPTFLFIAWRKKLPLIAYIAGFVSGGGTFLYSLYCWIHFNNPIAFITVQHTEWQRKQGIDWEGWGQMLAEITIGGKNWASGAIADPWHPLLFLIIMAIACGLWRYRASIPQAYFDYGLCSLCLFLWLLSGDALLNTLSVLGGLVLLWCSRQRLSLVVYVYGLCALGLLLSSGGTISLNRLAYGIVSLSIALGVTVSRSPRWGYCTLAFFTVLLVTFSLRFAQHQWVAMLP</sequence>
<keyword evidence="6 10" id="KW-0812">Transmembrane</keyword>
<dbReference type="AlphaFoldDB" id="A3IUU8"/>
<reference evidence="11 12" key="1">
    <citation type="submission" date="2007-03" db="EMBL/GenBank/DDBJ databases">
        <authorList>
            <person name="Stal L."/>
            <person name="Ferriera S."/>
            <person name="Johnson J."/>
            <person name="Kravitz S."/>
            <person name="Beeson K."/>
            <person name="Sutton G."/>
            <person name="Rogers Y.-H."/>
            <person name="Friedman R."/>
            <person name="Frazier M."/>
            <person name="Venter J.C."/>
        </authorList>
    </citation>
    <scope>NUCLEOTIDE SEQUENCE [LARGE SCALE GENOMIC DNA]</scope>
    <source>
        <strain evidence="11 12">CCY0110</strain>
    </source>
</reference>
<comment type="caution">
    <text evidence="11">The sequence shown here is derived from an EMBL/GenBank/DDBJ whole genome shotgun (WGS) entry which is preliminary data.</text>
</comment>
<dbReference type="GO" id="GO:0000009">
    <property type="term" value="F:alpha-1,6-mannosyltransferase activity"/>
    <property type="evidence" value="ECO:0007669"/>
    <property type="project" value="InterPro"/>
</dbReference>
<proteinExistence type="predicted"/>
<dbReference type="GO" id="GO:0004376">
    <property type="term" value="F:GPI mannosyltransferase activity"/>
    <property type="evidence" value="ECO:0007669"/>
    <property type="project" value="InterPro"/>
</dbReference>
<evidence type="ECO:0000313" key="12">
    <source>
        <dbReference type="Proteomes" id="UP000003781"/>
    </source>
</evidence>
<feature type="transmembrane region" description="Helical" evidence="10">
    <location>
        <begin position="136"/>
        <end position="167"/>
    </location>
</feature>
<evidence type="ECO:0000256" key="9">
    <source>
        <dbReference type="ARBA" id="ARBA00023136"/>
    </source>
</evidence>
<comment type="pathway">
    <text evidence="2">Glycolipid biosynthesis; glycosylphosphatidylinositol-anchor biosynthesis.</text>
</comment>
<evidence type="ECO:0000256" key="5">
    <source>
        <dbReference type="ARBA" id="ARBA00022679"/>
    </source>
</evidence>
<gene>
    <name evidence="11" type="ORF">CY0110_29269</name>
</gene>
<dbReference type="eggNOG" id="COG5542">
    <property type="taxonomic scope" value="Bacteria"/>
</dbReference>
<dbReference type="OrthoDB" id="151635at2"/>
<feature type="transmembrane region" description="Helical" evidence="10">
    <location>
        <begin position="209"/>
        <end position="231"/>
    </location>
</feature>
<dbReference type="Proteomes" id="UP000003781">
    <property type="component" value="Unassembled WGS sequence"/>
</dbReference>
<keyword evidence="4" id="KW-0328">Glycosyltransferase</keyword>
<dbReference type="PANTHER" id="PTHR12468:SF2">
    <property type="entry name" value="GPI MANNOSYLTRANSFERASE 2"/>
    <property type="match status" value="1"/>
</dbReference>
<feature type="transmembrane region" description="Helical" evidence="10">
    <location>
        <begin position="281"/>
        <end position="299"/>
    </location>
</feature>
<feature type="transmembrane region" description="Helical" evidence="10">
    <location>
        <begin position="319"/>
        <end position="342"/>
    </location>
</feature>
<dbReference type="GO" id="GO:0016020">
    <property type="term" value="C:membrane"/>
    <property type="evidence" value="ECO:0007669"/>
    <property type="project" value="GOC"/>
</dbReference>
<feature type="transmembrane region" description="Helical" evidence="10">
    <location>
        <begin position="12"/>
        <end position="38"/>
    </location>
</feature>
<comment type="subcellular location">
    <subcellularLocation>
        <location evidence="1">Endoplasmic reticulum membrane</location>
        <topology evidence="1">Multi-pass membrane protein</topology>
    </subcellularLocation>
</comment>
<dbReference type="UniPathway" id="UPA00196"/>
<evidence type="ECO:0000256" key="3">
    <source>
        <dbReference type="ARBA" id="ARBA00022502"/>
    </source>
</evidence>
<evidence type="ECO:0000313" key="11">
    <source>
        <dbReference type="EMBL" id="EAZ89791.1"/>
    </source>
</evidence>
<evidence type="ECO:0000256" key="1">
    <source>
        <dbReference type="ARBA" id="ARBA00004477"/>
    </source>
</evidence>
<evidence type="ECO:0000256" key="10">
    <source>
        <dbReference type="SAM" id="Phobius"/>
    </source>
</evidence>
<evidence type="ECO:0000256" key="8">
    <source>
        <dbReference type="ARBA" id="ARBA00022989"/>
    </source>
</evidence>
<accession>A3IUU8</accession>
<keyword evidence="7" id="KW-0256">Endoplasmic reticulum</keyword>
<dbReference type="InterPro" id="IPR007315">
    <property type="entry name" value="PIG-V/Gpi18"/>
</dbReference>
<evidence type="ECO:0008006" key="13">
    <source>
        <dbReference type="Google" id="ProtNLM"/>
    </source>
</evidence>
<dbReference type="EMBL" id="AAXW01000037">
    <property type="protein sequence ID" value="EAZ89791.1"/>
    <property type="molecule type" value="Genomic_DNA"/>
</dbReference>
<evidence type="ECO:0000256" key="7">
    <source>
        <dbReference type="ARBA" id="ARBA00022824"/>
    </source>
</evidence>
<feature type="transmembrane region" description="Helical" evidence="10">
    <location>
        <begin position="349"/>
        <end position="367"/>
    </location>
</feature>
<keyword evidence="8 10" id="KW-1133">Transmembrane helix</keyword>
<dbReference type="RefSeq" id="WP_008277154.1">
    <property type="nucleotide sequence ID" value="NZ_AAXW01000037.1"/>
</dbReference>
<evidence type="ECO:0000256" key="2">
    <source>
        <dbReference type="ARBA" id="ARBA00004687"/>
    </source>
</evidence>
<feature type="transmembrane region" description="Helical" evidence="10">
    <location>
        <begin position="397"/>
        <end position="415"/>
    </location>
</feature>
<dbReference type="PANTHER" id="PTHR12468">
    <property type="entry name" value="GPI MANNOSYLTRANSFERASE 2"/>
    <property type="match status" value="1"/>
</dbReference>
<keyword evidence="9 10" id="KW-0472">Membrane</keyword>
<dbReference type="Pfam" id="PF04188">
    <property type="entry name" value="Mannosyl_trans2"/>
    <property type="match status" value="1"/>
</dbReference>
<feature type="transmembrane region" description="Helical" evidence="10">
    <location>
        <begin position="179"/>
        <end position="203"/>
    </location>
</feature>
<feature type="transmembrane region" description="Helical" evidence="10">
    <location>
        <begin position="106"/>
        <end position="124"/>
    </location>
</feature>
<keyword evidence="5" id="KW-0808">Transferase</keyword>
<dbReference type="GO" id="GO:0031501">
    <property type="term" value="C:mannosyltransferase complex"/>
    <property type="evidence" value="ECO:0007669"/>
    <property type="project" value="TreeGrafter"/>
</dbReference>
<keyword evidence="12" id="KW-1185">Reference proteome</keyword>
<keyword evidence="3" id="KW-0337">GPI-anchor biosynthesis</keyword>